<dbReference type="GO" id="GO:0048477">
    <property type="term" value="P:oogenesis"/>
    <property type="evidence" value="ECO:0007669"/>
    <property type="project" value="UniProtKB-KW"/>
</dbReference>
<dbReference type="InterPro" id="IPR027377">
    <property type="entry name" value="ZAR1/RTP1-5-like_Znf-3CxxC"/>
</dbReference>
<evidence type="ECO:0000256" key="7">
    <source>
        <dbReference type="ARBA" id="ARBA00022833"/>
    </source>
</evidence>
<keyword evidence="8" id="KW-0694">RNA-binding</keyword>
<keyword evidence="6" id="KW-0221">Differentiation</keyword>
<comment type="subcellular location">
    <subcellularLocation>
        <location evidence="1">Cytoplasm</location>
        <location evidence="1">Cytoplasmic ribonucleoprotein granule</location>
    </subcellularLocation>
</comment>
<feature type="region of interest" description="Disordered" evidence="12">
    <location>
        <begin position="359"/>
        <end position="403"/>
    </location>
</feature>
<protein>
    <recommendedName>
        <fullName evidence="13">3CxxC-type domain-containing protein</fullName>
    </recommendedName>
</protein>
<evidence type="ECO:0000313" key="14">
    <source>
        <dbReference type="EMBL" id="KAF3840940.1"/>
    </source>
</evidence>
<evidence type="ECO:0000313" key="15">
    <source>
        <dbReference type="Proteomes" id="UP000518266"/>
    </source>
</evidence>
<dbReference type="AlphaFoldDB" id="A0A7J5XUX5"/>
<dbReference type="SMART" id="SM01328">
    <property type="entry name" value="zf-3CxxC"/>
    <property type="match status" value="1"/>
</dbReference>
<dbReference type="GO" id="GO:0017148">
    <property type="term" value="P:negative regulation of translation"/>
    <property type="evidence" value="ECO:0007669"/>
    <property type="project" value="UniProtKB-ARBA"/>
</dbReference>
<organism evidence="14 15">
    <name type="scientific">Dissostichus mawsoni</name>
    <name type="common">Antarctic cod</name>
    <dbReference type="NCBI Taxonomy" id="36200"/>
    <lineage>
        <taxon>Eukaryota</taxon>
        <taxon>Metazoa</taxon>
        <taxon>Chordata</taxon>
        <taxon>Craniata</taxon>
        <taxon>Vertebrata</taxon>
        <taxon>Euteleostomi</taxon>
        <taxon>Actinopterygii</taxon>
        <taxon>Neopterygii</taxon>
        <taxon>Teleostei</taxon>
        <taxon>Neoteleostei</taxon>
        <taxon>Acanthomorphata</taxon>
        <taxon>Eupercaria</taxon>
        <taxon>Perciformes</taxon>
        <taxon>Notothenioidei</taxon>
        <taxon>Nototheniidae</taxon>
        <taxon>Dissostichus</taxon>
    </lineage>
</organism>
<dbReference type="PANTHER" id="PTHR31054">
    <property type="entry name" value="ZYGOTE ARREST PROTEIN 1-LIKE ISOFORM X1"/>
    <property type="match status" value="1"/>
</dbReference>
<dbReference type="Pfam" id="PF13695">
    <property type="entry name" value="Zn_ribbon_3CxxC"/>
    <property type="match status" value="1"/>
</dbReference>
<feature type="compositionally biased region" description="Basic and acidic residues" evidence="12">
    <location>
        <begin position="156"/>
        <end position="181"/>
    </location>
</feature>
<evidence type="ECO:0000256" key="4">
    <source>
        <dbReference type="ARBA" id="ARBA00022723"/>
    </source>
</evidence>
<evidence type="ECO:0000256" key="8">
    <source>
        <dbReference type="ARBA" id="ARBA00022884"/>
    </source>
</evidence>
<dbReference type="InterPro" id="IPR026775">
    <property type="entry name" value="Zar1"/>
</dbReference>
<evidence type="ECO:0000256" key="9">
    <source>
        <dbReference type="ARBA" id="ARBA00022943"/>
    </source>
</evidence>
<keyword evidence="15" id="KW-1185">Reference proteome</keyword>
<comment type="caution">
    <text evidence="14">The sequence shown here is derived from an EMBL/GenBank/DDBJ whole genome shotgun (WGS) entry which is preliminary data.</text>
</comment>
<evidence type="ECO:0000256" key="6">
    <source>
        <dbReference type="ARBA" id="ARBA00022782"/>
    </source>
</evidence>
<keyword evidence="5" id="KW-0863">Zinc-finger</keyword>
<dbReference type="GO" id="GO:0003729">
    <property type="term" value="F:mRNA binding"/>
    <property type="evidence" value="ECO:0007669"/>
    <property type="project" value="UniProtKB-ARBA"/>
</dbReference>
<keyword evidence="7" id="KW-0862">Zinc</keyword>
<name>A0A7J5XUX5_DISMA</name>
<evidence type="ECO:0000256" key="3">
    <source>
        <dbReference type="ARBA" id="ARBA00022490"/>
    </source>
</evidence>
<comment type="similarity">
    <text evidence="10">Belongs to the ZAR1 family.</text>
</comment>
<evidence type="ECO:0000256" key="5">
    <source>
        <dbReference type="ARBA" id="ARBA00022771"/>
    </source>
</evidence>
<evidence type="ECO:0000259" key="13">
    <source>
        <dbReference type="SMART" id="SM01328"/>
    </source>
</evidence>
<dbReference type="GO" id="GO:0006412">
    <property type="term" value="P:translation"/>
    <property type="evidence" value="ECO:0007669"/>
    <property type="project" value="TreeGrafter"/>
</dbReference>
<accession>A0A7J5XUX5</accession>
<comment type="function">
    <text evidence="11">mRNA-binding protein required for maternal mRNA storage, translation and degradation during oocyte maturation. Probably promotes formation of some phase-separated membraneless compartment that stores maternal mRNAs in oocytes: acts by undergoing liquid-liquid phase separation upon binding to maternal mRNAs. Binds to the 3'-UTR of maternal mRNAs, inhibiting their translation.</text>
</comment>
<dbReference type="OrthoDB" id="9885288at2759"/>
<feature type="region of interest" description="Disordered" evidence="12">
    <location>
        <begin position="304"/>
        <end position="337"/>
    </location>
</feature>
<dbReference type="Proteomes" id="UP000518266">
    <property type="component" value="Unassembled WGS sequence"/>
</dbReference>
<dbReference type="PANTHER" id="PTHR31054:SF5">
    <property type="entry name" value="PROTEIN ZAR1-LIKE"/>
    <property type="match status" value="1"/>
</dbReference>
<reference evidence="14 15" key="1">
    <citation type="submission" date="2020-03" db="EMBL/GenBank/DDBJ databases">
        <title>Dissostichus mawsoni Genome sequencing and assembly.</title>
        <authorList>
            <person name="Park H."/>
        </authorList>
    </citation>
    <scope>NUCLEOTIDE SEQUENCE [LARGE SCALE GENOMIC DNA]</scope>
    <source>
        <strain evidence="14">DM0001</strain>
        <tissue evidence="14">Muscle</tissue>
    </source>
</reference>
<evidence type="ECO:0000256" key="12">
    <source>
        <dbReference type="SAM" id="MobiDB-lite"/>
    </source>
</evidence>
<keyword evidence="9" id="KW-0896">Oogenesis</keyword>
<keyword evidence="3" id="KW-0963">Cytoplasm</keyword>
<evidence type="ECO:0000256" key="2">
    <source>
        <dbReference type="ARBA" id="ARBA00022473"/>
    </source>
</evidence>
<dbReference type="GO" id="GO:0036464">
    <property type="term" value="C:cytoplasmic ribonucleoprotein granule"/>
    <property type="evidence" value="ECO:0007669"/>
    <property type="project" value="UniProtKB-SubCell"/>
</dbReference>
<sequence>MEGFLPAFHPYSVCTALAPDIGWGKRDGRFMVPQGLNYLELCKAILAQVHPSLPFPLRKAITKECGVQVNAKVDKTVQCSLGPKTLFCSEGVPLSSKSPKSPGLVKAEGNAPYCTTPVSHMRFLRPVSIYSPVFDRRISRKKLSYADESEGEAEESVDHVESGHECEKGDSGEEDTGKDFKTTFHRSTKGSSFQFLEQRYGFFHCKKCNIRWESAYVWCISGTSKVYYKQLCRKCQVGFNPYRVEPILCKDCSQTTCNCEKKQRHINMKRPHRQDLCCRCKGSRLSCDATYSFKYIRDKGVAAVPREQQQPHAAPSPGLGNREGEVGEGGGMNMEQGHELTLCHGPGWVKLGMSACAESAGNGGDVNPVEERGIQDENRSGDLGKSSKESSEDVDEESREKFGTWSKCGSGFCAAGREVRVWRSAAGAADTQGGAEARCGGAEPPLRERAEKRRGVAMVLEVSMVAVTGEVGWVRRGRGAPQLLSEARPGGAGVGEVGCDHPVTLGAADHLADLPVELQQLGADQAEVLPGAHQRDGARLAQSLVAEKCNSPALLDVAHSFGKLVVLKALQYGLYSCLGAGEDGHNHGGHLRGVCVSVGQVFVFQVACYSRLCCLQAGPQISELPRHVQKLPSGRQMVV</sequence>
<gene>
    <name evidence="14" type="ORF">F7725_006802</name>
</gene>
<evidence type="ECO:0000256" key="1">
    <source>
        <dbReference type="ARBA" id="ARBA00004331"/>
    </source>
</evidence>
<feature type="compositionally biased region" description="Basic and acidic residues" evidence="12">
    <location>
        <begin position="369"/>
        <end position="391"/>
    </location>
</feature>
<feature type="domain" description="3CxxC-type" evidence="13">
    <location>
        <begin position="198"/>
        <end position="283"/>
    </location>
</feature>
<feature type="region of interest" description="Disordered" evidence="12">
    <location>
        <begin position="145"/>
        <end position="181"/>
    </location>
</feature>
<proteinExistence type="inferred from homology"/>
<keyword evidence="2" id="KW-0217">Developmental protein</keyword>
<evidence type="ECO:0000256" key="11">
    <source>
        <dbReference type="ARBA" id="ARBA00049576"/>
    </source>
</evidence>
<feature type="region of interest" description="Disordered" evidence="12">
    <location>
        <begin position="430"/>
        <end position="450"/>
    </location>
</feature>
<evidence type="ECO:0000256" key="10">
    <source>
        <dbReference type="ARBA" id="ARBA00034699"/>
    </source>
</evidence>
<dbReference type="GO" id="GO:0008270">
    <property type="term" value="F:zinc ion binding"/>
    <property type="evidence" value="ECO:0007669"/>
    <property type="project" value="UniProtKB-KW"/>
</dbReference>
<dbReference type="EMBL" id="JAAKFY010000020">
    <property type="protein sequence ID" value="KAF3840940.1"/>
    <property type="molecule type" value="Genomic_DNA"/>
</dbReference>
<keyword evidence="4" id="KW-0479">Metal-binding</keyword>